<evidence type="ECO:0000313" key="1">
    <source>
        <dbReference type="EMBL" id="EGV94957.1"/>
    </source>
</evidence>
<protein>
    <submittedName>
        <fullName evidence="1">Uncharacterized protein</fullName>
    </submittedName>
</protein>
<dbReference type="Proteomes" id="UP000001075">
    <property type="component" value="Unassembled WGS sequence"/>
</dbReference>
<sequence length="54" mass="5808">MVVMSLGGGQSYNSMLEAVPLGSRCGAYHPWAVISLALSLQYLGTPTTQRHFIP</sequence>
<accession>G3H9R3</accession>
<name>G3H9R3_CRIGR</name>
<dbReference type="EMBL" id="JH000237">
    <property type="protein sequence ID" value="EGV94957.1"/>
    <property type="molecule type" value="Genomic_DNA"/>
</dbReference>
<reference evidence="2" key="1">
    <citation type="journal article" date="2011" name="Nat. Biotechnol.">
        <title>The genomic sequence of the Chinese hamster ovary (CHO)-K1 cell line.</title>
        <authorList>
            <person name="Xu X."/>
            <person name="Nagarajan H."/>
            <person name="Lewis N.E."/>
            <person name="Pan S."/>
            <person name="Cai Z."/>
            <person name="Liu X."/>
            <person name="Chen W."/>
            <person name="Xie M."/>
            <person name="Wang W."/>
            <person name="Hammond S."/>
            <person name="Andersen M.R."/>
            <person name="Neff N."/>
            <person name="Passarelli B."/>
            <person name="Koh W."/>
            <person name="Fan H.C."/>
            <person name="Wang J."/>
            <person name="Gui Y."/>
            <person name="Lee K.H."/>
            <person name="Betenbaugh M.J."/>
            <person name="Quake S.R."/>
            <person name="Famili I."/>
            <person name="Palsson B.O."/>
            <person name="Wang J."/>
        </authorList>
    </citation>
    <scope>NUCLEOTIDE SEQUENCE [LARGE SCALE GENOMIC DNA]</scope>
    <source>
        <strain evidence="2">CHO K1 cell line</strain>
    </source>
</reference>
<dbReference type="AlphaFoldDB" id="G3H9R3"/>
<dbReference type="InParanoid" id="G3H9R3"/>
<organism evidence="1 2">
    <name type="scientific">Cricetulus griseus</name>
    <name type="common">Chinese hamster</name>
    <name type="synonym">Cricetulus barabensis griseus</name>
    <dbReference type="NCBI Taxonomy" id="10029"/>
    <lineage>
        <taxon>Eukaryota</taxon>
        <taxon>Metazoa</taxon>
        <taxon>Chordata</taxon>
        <taxon>Craniata</taxon>
        <taxon>Vertebrata</taxon>
        <taxon>Euteleostomi</taxon>
        <taxon>Mammalia</taxon>
        <taxon>Eutheria</taxon>
        <taxon>Euarchontoglires</taxon>
        <taxon>Glires</taxon>
        <taxon>Rodentia</taxon>
        <taxon>Myomorpha</taxon>
        <taxon>Muroidea</taxon>
        <taxon>Cricetidae</taxon>
        <taxon>Cricetinae</taxon>
        <taxon>Cricetulus</taxon>
    </lineage>
</organism>
<proteinExistence type="predicted"/>
<gene>
    <name evidence="1" type="ORF">I79_007143</name>
</gene>
<evidence type="ECO:0000313" key="2">
    <source>
        <dbReference type="Proteomes" id="UP000001075"/>
    </source>
</evidence>